<keyword evidence="6" id="KW-0521">NADP</keyword>
<keyword evidence="13" id="KW-1185">Reference proteome</keyword>
<evidence type="ECO:0000256" key="4">
    <source>
        <dbReference type="ARBA" id="ARBA00022723"/>
    </source>
</evidence>
<evidence type="ECO:0000256" key="3">
    <source>
        <dbReference type="ARBA" id="ARBA00022630"/>
    </source>
</evidence>
<evidence type="ECO:0000256" key="6">
    <source>
        <dbReference type="ARBA" id="ARBA00022857"/>
    </source>
</evidence>
<organism evidence="12 13">
    <name type="scientific">Nocardioides vastitatis</name>
    <dbReference type="NCBI Taxonomy" id="2568655"/>
    <lineage>
        <taxon>Bacteria</taxon>
        <taxon>Bacillati</taxon>
        <taxon>Actinomycetota</taxon>
        <taxon>Actinomycetes</taxon>
        <taxon>Propionibacteriales</taxon>
        <taxon>Nocardioidaceae</taxon>
        <taxon>Nocardioides</taxon>
    </lineage>
</organism>
<dbReference type="Gene3D" id="3.30.70.20">
    <property type="match status" value="1"/>
</dbReference>
<evidence type="ECO:0000313" key="13">
    <source>
        <dbReference type="Proteomes" id="UP001596072"/>
    </source>
</evidence>
<dbReference type="Pfam" id="PF00037">
    <property type="entry name" value="Fer4"/>
    <property type="match status" value="1"/>
</dbReference>
<evidence type="ECO:0000256" key="7">
    <source>
        <dbReference type="ARBA" id="ARBA00023002"/>
    </source>
</evidence>
<dbReference type="PROSITE" id="PS00198">
    <property type="entry name" value="4FE4S_FER_1"/>
    <property type="match status" value="1"/>
</dbReference>
<evidence type="ECO:0000256" key="10">
    <source>
        <dbReference type="ARBA" id="ARBA00047776"/>
    </source>
</evidence>
<keyword evidence="3" id="KW-0285">Flavoprotein</keyword>
<gene>
    <name evidence="12" type="ORF">ACFPQB_20065</name>
</gene>
<evidence type="ECO:0000256" key="5">
    <source>
        <dbReference type="ARBA" id="ARBA00022827"/>
    </source>
</evidence>
<comment type="caution">
    <text evidence="12">The sequence shown here is derived from an EMBL/GenBank/DDBJ whole genome shotgun (WGS) entry which is preliminary data.</text>
</comment>
<dbReference type="EMBL" id="JBHSNS010000013">
    <property type="protein sequence ID" value="MFC5731218.1"/>
    <property type="molecule type" value="Genomic_DNA"/>
</dbReference>
<dbReference type="CDD" id="cd04410">
    <property type="entry name" value="DMSOR_beta-like"/>
    <property type="match status" value="1"/>
</dbReference>
<feature type="domain" description="4Fe-4S ferredoxin-type" evidence="11">
    <location>
        <begin position="37"/>
        <end position="66"/>
    </location>
</feature>
<evidence type="ECO:0000256" key="9">
    <source>
        <dbReference type="ARBA" id="ARBA00023014"/>
    </source>
</evidence>
<proteinExistence type="predicted"/>
<dbReference type="Proteomes" id="UP001596072">
    <property type="component" value="Unassembled WGS sequence"/>
</dbReference>
<dbReference type="InterPro" id="IPR017900">
    <property type="entry name" value="4Fe4S_Fe_S_CS"/>
</dbReference>
<dbReference type="InterPro" id="IPR023753">
    <property type="entry name" value="FAD/NAD-binding_dom"/>
</dbReference>
<reference evidence="13" key="1">
    <citation type="journal article" date="2019" name="Int. J. Syst. Evol. Microbiol.">
        <title>The Global Catalogue of Microorganisms (GCM) 10K type strain sequencing project: providing services to taxonomists for standard genome sequencing and annotation.</title>
        <authorList>
            <consortium name="The Broad Institute Genomics Platform"/>
            <consortium name="The Broad Institute Genome Sequencing Center for Infectious Disease"/>
            <person name="Wu L."/>
            <person name="Ma J."/>
        </authorList>
    </citation>
    <scope>NUCLEOTIDE SEQUENCE [LARGE SCALE GENOMIC DNA]</scope>
    <source>
        <strain evidence="13">YIM 94188</strain>
    </source>
</reference>
<feature type="domain" description="4Fe-4S ferredoxin-type" evidence="11">
    <location>
        <begin position="1"/>
        <end position="29"/>
    </location>
</feature>
<dbReference type="RefSeq" id="WP_136435337.1">
    <property type="nucleotide sequence ID" value="NZ_JBHSNS010000013.1"/>
</dbReference>
<dbReference type="Pfam" id="PF07992">
    <property type="entry name" value="Pyr_redox_2"/>
    <property type="match status" value="1"/>
</dbReference>
<dbReference type="PROSITE" id="PS51379">
    <property type="entry name" value="4FE4S_FER_2"/>
    <property type="match status" value="2"/>
</dbReference>
<accession>A0ABW0ZLY8</accession>
<comment type="catalytic activity">
    <reaction evidence="10">
        <text>2 reduced [2Fe-2S]-[ferredoxin] + NADP(+) + H(+) = 2 oxidized [2Fe-2S]-[ferredoxin] + NADPH</text>
        <dbReference type="Rhea" id="RHEA:20125"/>
        <dbReference type="Rhea" id="RHEA-COMP:10000"/>
        <dbReference type="Rhea" id="RHEA-COMP:10001"/>
        <dbReference type="ChEBI" id="CHEBI:15378"/>
        <dbReference type="ChEBI" id="CHEBI:33737"/>
        <dbReference type="ChEBI" id="CHEBI:33738"/>
        <dbReference type="ChEBI" id="CHEBI:57783"/>
        <dbReference type="ChEBI" id="CHEBI:58349"/>
        <dbReference type="EC" id="1.18.1.2"/>
    </reaction>
</comment>
<dbReference type="InterPro" id="IPR017896">
    <property type="entry name" value="4Fe4S_Fe-S-bd"/>
</dbReference>
<evidence type="ECO:0000259" key="11">
    <source>
        <dbReference type="PROSITE" id="PS51379"/>
    </source>
</evidence>
<sequence length="557" mass="60194">MTYVITQSCCNDAACVPACPVNCIHPTPDEPDYATAEMLYIDPDSCIDCGACVDACPVNAISADYDLPDQLLRFTDLNAAYFRDPAHQGYPSSPPRSQARRWDGDRTEPLRVAIVGSGPAACYAAEELLTQRGLTVEVDMFERLMTPWGLVRFGVAPDHATTKQASDAFARTMQRKNFRLFLGVEIGTHLTHDDLAGRYHAVIYAVGAMTDRRLGIPGEDLPGSHSATELVAWYNGHPDFADRTFDFSGERAVVIGNGNVALDVARILLSDVEALRRTDIADHALEALSASNVREVLVVGRRGPAQAAFTTPELWGLDDTGLGLRVSADEVELDPVTRAVMPDEHAMAMIKAAHISALPTEGPTDRTVILRFLRSPVEIVGDGAVSGVRLVRNDLVPDDGRGVTAIATDDVELVECGLVFRSVGYRGRRVEGLPFDDDRGTLPNLDGRVVDPDTAQPVPGVYTAGWIKRGPSGVIGTNKKDAVDTVRVLLDDWVAGTLRADSAQDLAELLPDNPGLAGWKAIDHYERAAGREQARPRMKVVDHEALRELAAGALSTT</sequence>
<evidence type="ECO:0000313" key="12">
    <source>
        <dbReference type="EMBL" id="MFC5731218.1"/>
    </source>
</evidence>
<comment type="cofactor">
    <cofactor evidence="1">
        <name>FAD</name>
        <dbReference type="ChEBI" id="CHEBI:57692"/>
    </cofactor>
</comment>
<dbReference type="Gene3D" id="3.40.50.720">
    <property type="entry name" value="NAD(P)-binding Rossmann-like Domain"/>
    <property type="match status" value="1"/>
</dbReference>
<keyword evidence="4" id="KW-0479">Metal-binding</keyword>
<dbReference type="SUPFAM" id="SSF54862">
    <property type="entry name" value="4Fe-4S ferredoxins"/>
    <property type="match status" value="1"/>
</dbReference>
<keyword evidence="8" id="KW-0408">Iron</keyword>
<keyword evidence="9" id="KW-0411">Iron-sulfur</keyword>
<dbReference type="PANTHER" id="PTHR48467">
    <property type="entry name" value="GLUTAMATE SYNTHASE 1 [NADH], CHLOROPLASTIC-LIKE"/>
    <property type="match status" value="1"/>
</dbReference>
<dbReference type="PRINTS" id="PR00419">
    <property type="entry name" value="ADXRDTASE"/>
</dbReference>
<keyword evidence="7" id="KW-0560">Oxidoreductase</keyword>
<protein>
    <recommendedName>
        <fullName evidence="2">ferredoxin--NADP(+) reductase</fullName>
        <ecNumber evidence="2">1.18.1.2</ecNumber>
    </recommendedName>
</protein>
<evidence type="ECO:0000256" key="2">
    <source>
        <dbReference type="ARBA" id="ARBA00013223"/>
    </source>
</evidence>
<dbReference type="InterPro" id="IPR055275">
    <property type="entry name" value="Ferredox_Rdtase"/>
</dbReference>
<dbReference type="Gene3D" id="3.50.50.60">
    <property type="entry name" value="FAD/NAD(P)-binding domain"/>
    <property type="match status" value="1"/>
</dbReference>
<dbReference type="EC" id="1.18.1.2" evidence="2"/>
<dbReference type="InterPro" id="IPR036188">
    <property type="entry name" value="FAD/NAD-bd_sf"/>
</dbReference>
<evidence type="ECO:0000256" key="8">
    <source>
        <dbReference type="ARBA" id="ARBA00023004"/>
    </source>
</evidence>
<dbReference type="SUPFAM" id="SSF51971">
    <property type="entry name" value="Nucleotide-binding domain"/>
    <property type="match status" value="2"/>
</dbReference>
<evidence type="ECO:0000256" key="1">
    <source>
        <dbReference type="ARBA" id="ARBA00001974"/>
    </source>
</evidence>
<keyword evidence="5" id="KW-0274">FAD</keyword>
<name>A0ABW0ZLY8_9ACTN</name>
<dbReference type="PANTHER" id="PTHR48467:SF1">
    <property type="entry name" value="GLUTAMATE SYNTHASE 1 [NADH], CHLOROPLASTIC-LIKE"/>
    <property type="match status" value="1"/>
</dbReference>